<keyword evidence="1" id="KW-1133">Transmembrane helix</keyword>
<evidence type="ECO:0000256" key="1">
    <source>
        <dbReference type="SAM" id="Phobius"/>
    </source>
</evidence>
<feature type="transmembrane region" description="Helical" evidence="1">
    <location>
        <begin position="12"/>
        <end position="33"/>
    </location>
</feature>
<evidence type="ECO:0000313" key="3">
    <source>
        <dbReference type="Proteomes" id="UP001597216"/>
    </source>
</evidence>
<protein>
    <submittedName>
        <fullName evidence="2">PepSY domain-containing protein</fullName>
    </submittedName>
</protein>
<dbReference type="InterPro" id="IPR005625">
    <property type="entry name" value="PepSY-ass_TM"/>
</dbReference>
<dbReference type="PANTHER" id="PTHR34219:SF3">
    <property type="entry name" value="BLL7967 PROTEIN"/>
    <property type="match status" value="1"/>
</dbReference>
<name>A0ABW3T1I7_9CAUL</name>
<organism evidence="2 3">
    <name type="scientific">Phenylobacterium conjunctum</name>
    <dbReference type="NCBI Taxonomy" id="1298959"/>
    <lineage>
        <taxon>Bacteria</taxon>
        <taxon>Pseudomonadati</taxon>
        <taxon>Pseudomonadota</taxon>
        <taxon>Alphaproteobacteria</taxon>
        <taxon>Caulobacterales</taxon>
        <taxon>Caulobacteraceae</taxon>
        <taxon>Phenylobacterium</taxon>
    </lineage>
</organism>
<comment type="caution">
    <text evidence="2">The sequence shown here is derived from an EMBL/GenBank/DDBJ whole genome shotgun (WGS) entry which is preliminary data.</text>
</comment>
<dbReference type="Proteomes" id="UP001597216">
    <property type="component" value="Unassembled WGS sequence"/>
</dbReference>
<sequence length="250" mass="27356">MLRLSLQLHKWIALVVAIQVLGWVAGGLIMTAIPIEQVRGEQHIGSAALPPIDTKRLLPLEKQLALADMTDVGEATLKNTPRGPIWVLKSAAGSEGWWNAYSGENVDEITAAAARTYAQMAYKGAGKLLAVDYEESAPKEAQVSGPLWRARFGDKEHSRLYLDAFTGEVLSRRSDLWAFYDFFYQIHIMNFGASRSYNHPLIVAAAAATLAVVVTGIVLLVLRLGSDLRRLRARPRGGALATPIDRRPGV</sequence>
<dbReference type="PANTHER" id="PTHR34219">
    <property type="entry name" value="IRON-REGULATED INNER MEMBRANE PROTEIN-RELATED"/>
    <property type="match status" value="1"/>
</dbReference>
<dbReference type="EMBL" id="JBHTLQ010000020">
    <property type="protein sequence ID" value="MFD1191014.1"/>
    <property type="molecule type" value="Genomic_DNA"/>
</dbReference>
<keyword evidence="1" id="KW-0812">Transmembrane</keyword>
<accession>A0ABW3T1I7</accession>
<evidence type="ECO:0000313" key="2">
    <source>
        <dbReference type="EMBL" id="MFD1191014.1"/>
    </source>
</evidence>
<keyword evidence="3" id="KW-1185">Reference proteome</keyword>
<feature type="transmembrane region" description="Helical" evidence="1">
    <location>
        <begin position="201"/>
        <end position="222"/>
    </location>
</feature>
<dbReference type="RefSeq" id="WP_377353561.1">
    <property type="nucleotide sequence ID" value="NZ_JBHTLQ010000020.1"/>
</dbReference>
<gene>
    <name evidence="2" type="ORF">ACFQ27_10520</name>
</gene>
<dbReference type="Pfam" id="PF03929">
    <property type="entry name" value="PepSY_TM"/>
    <property type="match status" value="1"/>
</dbReference>
<proteinExistence type="predicted"/>
<keyword evidence="1" id="KW-0472">Membrane</keyword>
<reference evidence="3" key="1">
    <citation type="journal article" date="2019" name="Int. J. Syst. Evol. Microbiol.">
        <title>The Global Catalogue of Microorganisms (GCM) 10K type strain sequencing project: providing services to taxonomists for standard genome sequencing and annotation.</title>
        <authorList>
            <consortium name="The Broad Institute Genomics Platform"/>
            <consortium name="The Broad Institute Genome Sequencing Center for Infectious Disease"/>
            <person name="Wu L."/>
            <person name="Ma J."/>
        </authorList>
    </citation>
    <scope>NUCLEOTIDE SEQUENCE [LARGE SCALE GENOMIC DNA]</scope>
    <source>
        <strain evidence="3">CCUG 55074</strain>
    </source>
</reference>